<sequence>MKIFSFIMYMLAAILASSSSRSEVIASTPEDDDIRKAAEIAKIYYLVEMTVGNASELVQSIDRLNENYKSLKKIYVYINSYGGDLDAGKMAYWAIKSSQTPVTVVNLSMVASAASVMFCGAEERLSLRGGTFLLHPPSTWVDAAYIQPDRLNAAQELLNAYRDSIADIYRECLSVSGEEIEKLLYSENDRLVLSPAQARETGLVTGLENSIVDAPVSIVIKDSEQGQN</sequence>
<keyword evidence="3" id="KW-1185">Reference proteome</keyword>
<keyword evidence="2" id="KW-0645">Protease</keyword>
<evidence type="ECO:0000256" key="1">
    <source>
        <dbReference type="SAM" id="SignalP"/>
    </source>
</evidence>
<dbReference type="Gene3D" id="3.90.226.10">
    <property type="entry name" value="2-enoyl-CoA Hydratase, Chain A, domain 1"/>
    <property type="match status" value="1"/>
</dbReference>
<dbReference type="RefSeq" id="WP_260902021.1">
    <property type="nucleotide sequence ID" value="NZ_JAOCZP010000002.1"/>
</dbReference>
<dbReference type="PANTHER" id="PTHR10381">
    <property type="entry name" value="ATP-DEPENDENT CLP PROTEASE PROTEOLYTIC SUBUNIT"/>
    <property type="match status" value="1"/>
</dbReference>
<gene>
    <name evidence="2" type="ORF">N5A92_09290</name>
</gene>
<dbReference type="EMBL" id="JAOCZP010000002">
    <property type="protein sequence ID" value="MCT7375226.1"/>
    <property type="molecule type" value="Genomic_DNA"/>
</dbReference>
<feature type="signal peptide" evidence="1">
    <location>
        <begin position="1"/>
        <end position="22"/>
    </location>
</feature>
<feature type="chain" id="PRO_5047254642" evidence="1">
    <location>
        <begin position="23"/>
        <end position="228"/>
    </location>
</feature>
<organism evidence="2 3">
    <name type="scientific">Chelativorans salis</name>
    <dbReference type="NCBI Taxonomy" id="2978478"/>
    <lineage>
        <taxon>Bacteria</taxon>
        <taxon>Pseudomonadati</taxon>
        <taxon>Pseudomonadota</taxon>
        <taxon>Alphaproteobacteria</taxon>
        <taxon>Hyphomicrobiales</taxon>
        <taxon>Phyllobacteriaceae</taxon>
        <taxon>Chelativorans</taxon>
    </lineage>
</organism>
<dbReference type="Pfam" id="PF00574">
    <property type="entry name" value="CLP_protease"/>
    <property type="match status" value="1"/>
</dbReference>
<evidence type="ECO:0000313" key="2">
    <source>
        <dbReference type="EMBL" id="MCT7375226.1"/>
    </source>
</evidence>
<dbReference type="GO" id="GO:0006508">
    <property type="term" value="P:proteolysis"/>
    <property type="evidence" value="ECO:0007669"/>
    <property type="project" value="UniProtKB-KW"/>
</dbReference>
<proteinExistence type="predicted"/>
<dbReference type="GO" id="GO:0008233">
    <property type="term" value="F:peptidase activity"/>
    <property type="evidence" value="ECO:0007669"/>
    <property type="project" value="UniProtKB-KW"/>
</dbReference>
<comment type="caution">
    <text evidence="2">The sequence shown here is derived from an EMBL/GenBank/DDBJ whole genome shotgun (WGS) entry which is preliminary data.</text>
</comment>
<dbReference type="Proteomes" id="UP001320831">
    <property type="component" value="Unassembled WGS sequence"/>
</dbReference>
<dbReference type="SUPFAM" id="SSF52096">
    <property type="entry name" value="ClpP/crotonase"/>
    <property type="match status" value="1"/>
</dbReference>
<accession>A0ABT2LLQ4</accession>
<evidence type="ECO:0000313" key="3">
    <source>
        <dbReference type="Proteomes" id="UP001320831"/>
    </source>
</evidence>
<protein>
    <submittedName>
        <fullName evidence="2">ATP-dependent Clp protease proteolytic subunit</fullName>
    </submittedName>
</protein>
<dbReference type="PANTHER" id="PTHR10381:SF11">
    <property type="entry name" value="ATP-DEPENDENT CLP PROTEASE PROTEOLYTIC SUBUNIT, MITOCHONDRIAL"/>
    <property type="match status" value="1"/>
</dbReference>
<dbReference type="InterPro" id="IPR023562">
    <property type="entry name" value="ClpP/TepA"/>
</dbReference>
<keyword evidence="1" id="KW-0732">Signal</keyword>
<name>A0ABT2LLQ4_9HYPH</name>
<dbReference type="InterPro" id="IPR029045">
    <property type="entry name" value="ClpP/crotonase-like_dom_sf"/>
</dbReference>
<keyword evidence="2" id="KW-0378">Hydrolase</keyword>
<reference evidence="2 3" key="1">
    <citation type="submission" date="2022-09" db="EMBL/GenBank/DDBJ databases">
        <title>Chelativorans salina sp. nov., a novel slightly halophilic bacterium isolated from a saline lake sediment enrichment.</title>
        <authorList>
            <person name="Gao L."/>
            <person name="Fang B.-Z."/>
            <person name="Li W.-J."/>
        </authorList>
    </citation>
    <scope>NUCLEOTIDE SEQUENCE [LARGE SCALE GENOMIC DNA]</scope>
    <source>
        <strain evidence="2 3">EGI FJ00035</strain>
    </source>
</reference>